<feature type="compositionally biased region" description="Low complexity" evidence="4">
    <location>
        <begin position="206"/>
        <end position="221"/>
    </location>
</feature>
<dbReference type="InterPro" id="IPR006597">
    <property type="entry name" value="Sel1-like"/>
</dbReference>
<comment type="caution">
    <text evidence="5">The sequence shown here is derived from an EMBL/GenBank/DDBJ whole genome shotgun (WGS) entry which is preliminary data.</text>
</comment>
<evidence type="ECO:0000256" key="4">
    <source>
        <dbReference type="SAM" id="MobiDB-lite"/>
    </source>
</evidence>
<protein>
    <recommendedName>
        <fullName evidence="3">Cytochrome c oxidase assembly factor 7</fullName>
    </recommendedName>
</protein>
<dbReference type="PANTHER" id="PTHR13891">
    <property type="entry name" value="CYTOCHROME C OXIDASE ASSEMBLY FACTOR 7"/>
    <property type="match status" value="1"/>
</dbReference>
<dbReference type="EMBL" id="JAGXEW010000014">
    <property type="protein sequence ID" value="KAK1164285.1"/>
    <property type="molecule type" value="Genomic_DNA"/>
</dbReference>
<dbReference type="Pfam" id="PF08238">
    <property type="entry name" value="Sel1"/>
    <property type="match status" value="4"/>
</dbReference>
<dbReference type="SUPFAM" id="SSF81901">
    <property type="entry name" value="HCP-like"/>
    <property type="match status" value="1"/>
</dbReference>
<evidence type="ECO:0000313" key="5">
    <source>
        <dbReference type="EMBL" id="KAK1164285.1"/>
    </source>
</evidence>
<keyword evidence="6" id="KW-1185">Reference proteome</keyword>
<comment type="similarity">
    <text evidence="1 3">Belongs to the hcp beta-lactamase family.</text>
</comment>
<evidence type="ECO:0000256" key="3">
    <source>
        <dbReference type="RuleBase" id="RU366075"/>
    </source>
</evidence>
<accession>A0AAD8D7V7</accession>
<organism evidence="5 6">
    <name type="scientific">Acipenser oxyrinchus oxyrinchus</name>
    <dbReference type="NCBI Taxonomy" id="40147"/>
    <lineage>
        <taxon>Eukaryota</taxon>
        <taxon>Metazoa</taxon>
        <taxon>Chordata</taxon>
        <taxon>Craniata</taxon>
        <taxon>Vertebrata</taxon>
        <taxon>Euteleostomi</taxon>
        <taxon>Actinopterygii</taxon>
        <taxon>Chondrostei</taxon>
        <taxon>Acipenseriformes</taxon>
        <taxon>Acipenseridae</taxon>
        <taxon>Acipenser</taxon>
    </lineage>
</organism>
<dbReference type="GO" id="GO:0005758">
    <property type="term" value="C:mitochondrial intermembrane space"/>
    <property type="evidence" value="ECO:0007669"/>
    <property type="project" value="UniProtKB-SubCell"/>
</dbReference>
<keyword evidence="2" id="KW-0677">Repeat</keyword>
<evidence type="ECO:0000313" key="6">
    <source>
        <dbReference type="Proteomes" id="UP001230051"/>
    </source>
</evidence>
<evidence type="ECO:0000256" key="2">
    <source>
        <dbReference type="ARBA" id="ARBA00022737"/>
    </source>
</evidence>
<gene>
    <name evidence="5" type="primary">coa7</name>
    <name evidence="5" type="ORF">AOXY_G16341</name>
</gene>
<reference evidence="5" key="1">
    <citation type="submission" date="2022-02" db="EMBL/GenBank/DDBJ databases">
        <title>Atlantic sturgeon de novo genome assembly.</title>
        <authorList>
            <person name="Stock M."/>
            <person name="Klopp C."/>
            <person name="Guiguen Y."/>
            <person name="Cabau C."/>
            <person name="Parinello H."/>
            <person name="Santidrian Yebra-Pimentel E."/>
            <person name="Kuhl H."/>
            <person name="Dirks R.P."/>
            <person name="Guessner J."/>
            <person name="Wuertz S."/>
            <person name="Du K."/>
            <person name="Schartl M."/>
        </authorList>
    </citation>
    <scope>NUCLEOTIDE SEQUENCE</scope>
    <source>
        <strain evidence="5">STURGEONOMICS-FGT-2020</strain>
        <tissue evidence="5">Whole blood</tissue>
    </source>
</reference>
<evidence type="ECO:0000256" key="1">
    <source>
        <dbReference type="ARBA" id="ARBA00008486"/>
    </source>
</evidence>
<comment type="function">
    <text evidence="3">Required for assembly of mitochondrial respiratory chain complexes.</text>
</comment>
<proteinExistence type="inferred from homology"/>
<dbReference type="PANTHER" id="PTHR13891:SF1">
    <property type="entry name" value="CYTOCHROME C OXIDASE ASSEMBLY FACTOR 7"/>
    <property type="match status" value="1"/>
</dbReference>
<sequence length="229" mass="24618">MAGLIDFQNEAEVKQYLDNLGIEYSFQCHKEKDPEGCQRLADYLEGVKKNYEATAQVLKMNCEQNEHPESCYKLGAYYTTGKGGLPQCLKTAYSCFLKSCEKGGKKSVDACHNVGLLAHDGRALGGKVDPVVARDYYTRACEGGFTASCFNLSALFIQGAPGLGRDMGLALRYALRACDLGHVWGCANASRMFKLGEGAPGRRQGRGAQEPRQGAPRAAAGGAAGFRGV</sequence>
<dbReference type="InterPro" id="IPR011990">
    <property type="entry name" value="TPR-like_helical_dom_sf"/>
</dbReference>
<name>A0AAD8D7V7_ACIOX</name>
<dbReference type="Gene3D" id="1.25.40.10">
    <property type="entry name" value="Tetratricopeptide repeat domain"/>
    <property type="match status" value="1"/>
</dbReference>
<dbReference type="Proteomes" id="UP001230051">
    <property type="component" value="Unassembled WGS sequence"/>
</dbReference>
<comment type="subcellular location">
    <subcellularLocation>
        <location evidence="3">Mitochondrion intermembrane space</location>
    </subcellularLocation>
</comment>
<feature type="region of interest" description="Disordered" evidence="4">
    <location>
        <begin position="197"/>
        <end position="229"/>
    </location>
</feature>
<dbReference type="AlphaFoldDB" id="A0AAD8D7V7"/>
<feature type="non-terminal residue" evidence="5">
    <location>
        <position position="229"/>
    </location>
</feature>
<dbReference type="InterPro" id="IPR040239">
    <property type="entry name" value="HcpB-like"/>
</dbReference>
<dbReference type="SMART" id="SM00671">
    <property type="entry name" value="SEL1"/>
    <property type="match status" value="4"/>
</dbReference>